<dbReference type="PROSITE" id="PS50059">
    <property type="entry name" value="FKBP_PPIASE"/>
    <property type="match status" value="1"/>
</dbReference>
<dbReference type="PANTHER" id="PTHR10516:SF430">
    <property type="entry name" value="PEPTIDYLPROLYL ISOMERASE"/>
    <property type="match status" value="1"/>
</dbReference>
<dbReference type="PANTHER" id="PTHR10516">
    <property type="entry name" value="PEPTIDYL-PROLYL CIS-TRANS ISOMERASE"/>
    <property type="match status" value="1"/>
</dbReference>
<accession>A0A5B6X6C7</accession>
<feature type="region of interest" description="Disordered" evidence="6">
    <location>
        <begin position="1"/>
        <end position="42"/>
    </location>
</feature>
<dbReference type="InterPro" id="IPR001179">
    <property type="entry name" value="PPIase_FKBP_dom"/>
</dbReference>
<evidence type="ECO:0000256" key="1">
    <source>
        <dbReference type="ARBA" id="ARBA00000971"/>
    </source>
</evidence>
<comment type="caution">
    <text evidence="8">The sequence shown here is derived from an EMBL/GenBank/DDBJ whole genome shotgun (WGS) entry which is preliminary data.</text>
</comment>
<dbReference type="Proteomes" id="UP000325315">
    <property type="component" value="Unassembled WGS sequence"/>
</dbReference>
<dbReference type="InterPro" id="IPR050689">
    <property type="entry name" value="FKBP-type_PPIase"/>
</dbReference>
<evidence type="ECO:0000256" key="2">
    <source>
        <dbReference type="ARBA" id="ARBA00013194"/>
    </source>
</evidence>
<protein>
    <recommendedName>
        <fullName evidence="2 5">peptidylprolyl isomerase</fullName>
        <ecNumber evidence="2 5">5.2.1.8</ecNumber>
    </recommendedName>
</protein>
<evidence type="ECO:0000256" key="6">
    <source>
        <dbReference type="SAM" id="MobiDB-lite"/>
    </source>
</evidence>
<sequence>MEVQKGKGTDVSDVQGEDDLDEEPGEEIESAPPLKVGEERELGNSGIKKKLLNNGIHWETPEFGDEVTGKVAKGLDNGIITMKKGERVLFTLPPDFGYGAEGRDGVPPDSIVQFEVELLSWITVVDIFKDGSIIKKIMEKGERNERPIKYQVALADGTIVAKTPEEGYEFYVKDDAFGDKGKEATDGFPSIPPNSVLNVELELVSFKPVIDVTGDSKLAILLG</sequence>
<feature type="compositionally biased region" description="Acidic residues" evidence="6">
    <location>
        <begin position="15"/>
        <end position="29"/>
    </location>
</feature>
<name>A0A5B6X6C7_9ROSI</name>
<dbReference type="OrthoDB" id="1902587at2759"/>
<dbReference type="SUPFAM" id="SSF54534">
    <property type="entry name" value="FKBP-like"/>
    <property type="match status" value="2"/>
</dbReference>
<dbReference type="Gene3D" id="3.10.50.40">
    <property type="match status" value="1"/>
</dbReference>
<evidence type="ECO:0000256" key="4">
    <source>
        <dbReference type="ARBA" id="ARBA00023235"/>
    </source>
</evidence>
<dbReference type="GO" id="GO:0003755">
    <property type="term" value="F:peptidyl-prolyl cis-trans isomerase activity"/>
    <property type="evidence" value="ECO:0007669"/>
    <property type="project" value="UniProtKB-KW"/>
</dbReference>
<evidence type="ECO:0000256" key="5">
    <source>
        <dbReference type="PROSITE-ProRule" id="PRU00277"/>
    </source>
</evidence>
<dbReference type="EC" id="5.2.1.8" evidence="2 5"/>
<feature type="domain" description="PPIase FKBP-type" evidence="7">
    <location>
        <begin position="9"/>
        <end position="122"/>
    </location>
</feature>
<keyword evidence="9" id="KW-1185">Reference proteome</keyword>
<organism evidence="8 9">
    <name type="scientific">Gossypium australe</name>
    <dbReference type="NCBI Taxonomy" id="47621"/>
    <lineage>
        <taxon>Eukaryota</taxon>
        <taxon>Viridiplantae</taxon>
        <taxon>Streptophyta</taxon>
        <taxon>Embryophyta</taxon>
        <taxon>Tracheophyta</taxon>
        <taxon>Spermatophyta</taxon>
        <taxon>Magnoliopsida</taxon>
        <taxon>eudicotyledons</taxon>
        <taxon>Gunneridae</taxon>
        <taxon>Pentapetalae</taxon>
        <taxon>rosids</taxon>
        <taxon>malvids</taxon>
        <taxon>Malvales</taxon>
        <taxon>Malvaceae</taxon>
        <taxon>Malvoideae</taxon>
        <taxon>Gossypium</taxon>
    </lineage>
</organism>
<feature type="compositionally biased region" description="Basic and acidic residues" evidence="6">
    <location>
        <begin position="1"/>
        <end position="10"/>
    </location>
</feature>
<keyword evidence="4 5" id="KW-0413">Isomerase</keyword>
<evidence type="ECO:0000256" key="3">
    <source>
        <dbReference type="ARBA" id="ARBA00023110"/>
    </source>
</evidence>
<comment type="catalytic activity">
    <reaction evidence="1 5">
        <text>[protein]-peptidylproline (omega=180) = [protein]-peptidylproline (omega=0)</text>
        <dbReference type="Rhea" id="RHEA:16237"/>
        <dbReference type="Rhea" id="RHEA-COMP:10747"/>
        <dbReference type="Rhea" id="RHEA-COMP:10748"/>
        <dbReference type="ChEBI" id="CHEBI:83833"/>
        <dbReference type="ChEBI" id="CHEBI:83834"/>
        <dbReference type="EC" id="5.2.1.8"/>
    </reaction>
</comment>
<evidence type="ECO:0000313" key="8">
    <source>
        <dbReference type="EMBL" id="KAA3488712.1"/>
    </source>
</evidence>
<gene>
    <name evidence="8" type="primary">fkbp1</name>
    <name evidence="8" type="ORF">EPI10_032432</name>
</gene>
<evidence type="ECO:0000259" key="7">
    <source>
        <dbReference type="PROSITE" id="PS50059"/>
    </source>
</evidence>
<proteinExistence type="predicted"/>
<dbReference type="EMBL" id="SMMG02000001">
    <property type="protein sequence ID" value="KAA3488712.1"/>
    <property type="molecule type" value="Genomic_DNA"/>
</dbReference>
<dbReference type="GO" id="GO:0005737">
    <property type="term" value="C:cytoplasm"/>
    <property type="evidence" value="ECO:0007669"/>
    <property type="project" value="TreeGrafter"/>
</dbReference>
<dbReference type="InterPro" id="IPR046357">
    <property type="entry name" value="PPIase_dom_sf"/>
</dbReference>
<dbReference type="AlphaFoldDB" id="A0A5B6X6C7"/>
<reference evidence="8" key="1">
    <citation type="submission" date="2019-08" db="EMBL/GenBank/DDBJ databases">
        <authorList>
            <person name="Liu F."/>
        </authorList>
    </citation>
    <scope>NUCLEOTIDE SEQUENCE [LARGE SCALE GENOMIC DNA]</scope>
    <source>
        <strain evidence="8">PA1801</strain>
        <tissue evidence="8">Leaf</tissue>
    </source>
</reference>
<keyword evidence="3 5" id="KW-0697">Rotamase</keyword>
<evidence type="ECO:0000313" key="9">
    <source>
        <dbReference type="Proteomes" id="UP000325315"/>
    </source>
</evidence>
<dbReference type="Pfam" id="PF00254">
    <property type="entry name" value="FKBP_C"/>
    <property type="match status" value="1"/>
</dbReference>